<dbReference type="InterPro" id="IPR029071">
    <property type="entry name" value="Ubiquitin-like_domsf"/>
</dbReference>
<dbReference type="SUPFAM" id="SSF46934">
    <property type="entry name" value="UBA-like"/>
    <property type="match status" value="1"/>
</dbReference>
<dbReference type="FunFam" id="3.30.420.210:FF:000001">
    <property type="entry name" value="NSFL1 (P97) cofactor (P47)"/>
    <property type="match status" value="1"/>
</dbReference>
<evidence type="ECO:0000256" key="4">
    <source>
        <dbReference type="ARBA" id="ARBA00004348"/>
    </source>
</evidence>
<dbReference type="FunFam" id="3.10.50.40:FF:000035">
    <property type="entry name" value="Peptidylprolyl isomerase"/>
    <property type="match status" value="1"/>
</dbReference>
<dbReference type="SMART" id="SM00166">
    <property type="entry name" value="UBX"/>
    <property type="match status" value="1"/>
</dbReference>
<dbReference type="GO" id="GO:0061025">
    <property type="term" value="P:membrane fusion"/>
    <property type="evidence" value="ECO:0007669"/>
    <property type="project" value="TreeGrafter"/>
</dbReference>
<dbReference type="PROSITE" id="PS50059">
    <property type="entry name" value="FKBP_PPIASE"/>
    <property type="match status" value="1"/>
</dbReference>
<dbReference type="GO" id="GO:0043161">
    <property type="term" value="P:proteasome-mediated ubiquitin-dependent protein catabolic process"/>
    <property type="evidence" value="ECO:0007669"/>
    <property type="project" value="TreeGrafter"/>
</dbReference>
<dbReference type="GO" id="GO:1990730">
    <property type="term" value="C:VCP-NSFL1C complex"/>
    <property type="evidence" value="ECO:0007669"/>
    <property type="project" value="UniProtKB-ARBA"/>
</dbReference>
<evidence type="ECO:0000256" key="7">
    <source>
        <dbReference type="ARBA" id="ARBA00023121"/>
    </source>
</evidence>
<accession>A0A8X8BRY9</accession>
<dbReference type="GO" id="GO:0031468">
    <property type="term" value="P:nuclear membrane reassembly"/>
    <property type="evidence" value="ECO:0007669"/>
    <property type="project" value="TreeGrafter"/>
</dbReference>
<dbReference type="Gene3D" id="1.20.1250.20">
    <property type="entry name" value="MFS general substrate transporter like domains"/>
    <property type="match status" value="1"/>
</dbReference>
<feature type="transmembrane region" description="Helical" evidence="11">
    <location>
        <begin position="490"/>
        <end position="510"/>
    </location>
</feature>
<feature type="non-terminal residue" evidence="15">
    <location>
        <position position="1"/>
    </location>
</feature>
<keyword evidence="8" id="KW-0206">Cytoskeleton</keyword>
<dbReference type="InterPro" id="IPR046357">
    <property type="entry name" value="PPIase_dom_sf"/>
</dbReference>
<dbReference type="GO" id="GO:0008289">
    <property type="term" value="F:lipid binding"/>
    <property type="evidence" value="ECO:0007669"/>
    <property type="project" value="UniProtKB-KW"/>
</dbReference>
<dbReference type="Gene3D" id="3.10.20.90">
    <property type="entry name" value="Phosphatidylinositol 3-kinase Catalytic Subunit, Chain A, domain 1"/>
    <property type="match status" value="1"/>
</dbReference>
<feature type="transmembrane region" description="Helical" evidence="11">
    <location>
        <begin position="581"/>
        <end position="601"/>
    </location>
</feature>
<dbReference type="Pfam" id="PF13347">
    <property type="entry name" value="MFS_2"/>
    <property type="match status" value="1"/>
</dbReference>
<dbReference type="Pfam" id="PF14555">
    <property type="entry name" value="UBA_4"/>
    <property type="match status" value="1"/>
</dbReference>
<feature type="domain" description="PPIase FKBP-type" evidence="13">
    <location>
        <begin position="625"/>
        <end position="713"/>
    </location>
</feature>
<keyword evidence="9" id="KW-0539">Nucleus</keyword>
<evidence type="ECO:0000256" key="5">
    <source>
        <dbReference type="ARBA" id="ARBA00022490"/>
    </source>
</evidence>
<feature type="non-terminal residue" evidence="15">
    <location>
        <position position="713"/>
    </location>
</feature>
<dbReference type="GO" id="GO:0005829">
    <property type="term" value="C:cytosol"/>
    <property type="evidence" value="ECO:0007669"/>
    <property type="project" value="TreeGrafter"/>
</dbReference>
<dbReference type="CDD" id="cd17162">
    <property type="entry name" value="UBX_UBXN2C"/>
    <property type="match status" value="1"/>
</dbReference>
<dbReference type="SUPFAM" id="SSF54236">
    <property type="entry name" value="Ubiquitin-like"/>
    <property type="match status" value="1"/>
</dbReference>
<reference evidence="15 16" key="1">
    <citation type="journal article" date="2021" name="Cell">
        <title>Tracing the genetic footprints of vertebrate landing in non-teleost ray-finned fishes.</title>
        <authorList>
            <person name="Bi X."/>
            <person name="Wang K."/>
            <person name="Yang L."/>
            <person name="Pan H."/>
            <person name="Jiang H."/>
            <person name="Wei Q."/>
            <person name="Fang M."/>
            <person name="Yu H."/>
            <person name="Zhu C."/>
            <person name="Cai Y."/>
            <person name="He Y."/>
            <person name="Gan X."/>
            <person name="Zeng H."/>
            <person name="Yu D."/>
            <person name="Zhu Y."/>
            <person name="Jiang H."/>
            <person name="Qiu Q."/>
            <person name="Yang H."/>
            <person name="Zhang Y.E."/>
            <person name="Wang W."/>
            <person name="Zhu M."/>
            <person name="He S."/>
            <person name="Zhang G."/>
        </authorList>
    </citation>
    <scope>NUCLEOTIDE SEQUENCE [LARGE SCALE GENOMIC DNA]</scope>
    <source>
        <strain evidence="15">Bchr_013</strain>
    </source>
</reference>
<dbReference type="GO" id="GO:0003755">
    <property type="term" value="F:peptidyl-prolyl cis-trans isomerase activity"/>
    <property type="evidence" value="ECO:0007669"/>
    <property type="project" value="UniProtKB-KW"/>
</dbReference>
<comment type="subcellular location">
    <subcellularLocation>
        <location evidence="3">Cytoplasm</location>
        <location evidence="3">Cytoskeleton</location>
        <location evidence="3">Microtubule organizing center</location>
        <location evidence="3">Centrosome</location>
    </subcellularLocation>
    <subcellularLocation>
        <location evidence="4">Golgi apparatus</location>
        <location evidence="4">Golgi stack</location>
    </subcellularLocation>
    <subcellularLocation>
        <location evidence="2">Membrane</location>
        <topology evidence="2">Multi-pass membrane protein</topology>
    </subcellularLocation>
    <subcellularLocation>
        <location evidence="1">Nucleus</location>
    </subcellularLocation>
</comment>
<keyword evidence="10" id="KW-0697">Rotamase</keyword>
<keyword evidence="6" id="KW-0333">Golgi apparatus</keyword>
<dbReference type="PROSITE" id="PS50033">
    <property type="entry name" value="UBX"/>
    <property type="match status" value="1"/>
</dbReference>
<dbReference type="Pfam" id="PF08059">
    <property type="entry name" value="SEP"/>
    <property type="match status" value="1"/>
</dbReference>
<dbReference type="InterPro" id="IPR009060">
    <property type="entry name" value="UBA-like_sf"/>
</dbReference>
<keyword evidence="10" id="KW-0413">Isomerase</keyword>
<dbReference type="InterPro" id="IPR001179">
    <property type="entry name" value="PPIase_FKBP_dom"/>
</dbReference>
<dbReference type="SMART" id="SM00553">
    <property type="entry name" value="SEP"/>
    <property type="match status" value="1"/>
</dbReference>
<gene>
    <name evidence="15" type="primary">Nsfl1c</name>
    <name evidence="15" type="ORF">GTO96_0003852</name>
</gene>
<dbReference type="EMBL" id="JAATIS010003638">
    <property type="protein sequence ID" value="KAG2464337.1"/>
    <property type="molecule type" value="Genomic_DNA"/>
</dbReference>
<evidence type="ECO:0000256" key="1">
    <source>
        <dbReference type="ARBA" id="ARBA00004123"/>
    </source>
</evidence>
<dbReference type="GO" id="GO:0005795">
    <property type="term" value="C:Golgi stack"/>
    <property type="evidence" value="ECO:0007669"/>
    <property type="project" value="UniProtKB-SubCell"/>
</dbReference>
<keyword evidence="5" id="KW-0963">Cytoplasm</keyword>
<dbReference type="InterPro" id="IPR012989">
    <property type="entry name" value="SEP_domain"/>
</dbReference>
<dbReference type="GO" id="GO:0005813">
    <property type="term" value="C:centrosome"/>
    <property type="evidence" value="ECO:0007669"/>
    <property type="project" value="UniProtKB-SubCell"/>
</dbReference>
<dbReference type="Pfam" id="PF00789">
    <property type="entry name" value="UBX"/>
    <property type="match status" value="1"/>
</dbReference>
<evidence type="ECO:0000256" key="8">
    <source>
        <dbReference type="ARBA" id="ARBA00023212"/>
    </source>
</evidence>
<proteinExistence type="predicted"/>
<dbReference type="InterPro" id="IPR001012">
    <property type="entry name" value="UBX_dom"/>
</dbReference>
<dbReference type="AlphaFoldDB" id="A0A8X8BRY9"/>
<dbReference type="SUPFAM" id="SSF54534">
    <property type="entry name" value="FKBP-like"/>
    <property type="match status" value="1"/>
</dbReference>
<protein>
    <recommendedName>
        <fullName evidence="10">peptidylprolyl isomerase</fullName>
        <ecNumber evidence="10">5.2.1.8</ecNumber>
    </recommendedName>
</protein>
<feature type="domain" description="UBX" evidence="12">
    <location>
        <begin position="266"/>
        <end position="343"/>
    </location>
</feature>
<keyword evidence="11" id="KW-0812">Transmembrane</keyword>
<feature type="transmembrane region" description="Helical" evidence="11">
    <location>
        <begin position="438"/>
        <end position="460"/>
    </location>
</feature>
<dbReference type="Proteomes" id="UP000886611">
    <property type="component" value="Unassembled WGS sequence"/>
</dbReference>
<name>A0A8X8BRY9_POLSE</name>
<keyword evidence="7" id="KW-0446">Lipid-binding</keyword>
<dbReference type="SUPFAM" id="SSF103473">
    <property type="entry name" value="MFS general substrate transporter"/>
    <property type="match status" value="1"/>
</dbReference>
<evidence type="ECO:0000256" key="2">
    <source>
        <dbReference type="ARBA" id="ARBA00004141"/>
    </source>
</evidence>
<dbReference type="InterPro" id="IPR036259">
    <property type="entry name" value="MFS_trans_sf"/>
</dbReference>
<dbReference type="GO" id="GO:0005634">
    <property type="term" value="C:nucleus"/>
    <property type="evidence" value="ECO:0007669"/>
    <property type="project" value="UniProtKB-SubCell"/>
</dbReference>
<evidence type="ECO:0000259" key="13">
    <source>
        <dbReference type="PROSITE" id="PS50059"/>
    </source>
</evidence>
<dbReference type="Gene3D" id="3.10.50.40">
    <property type="match status" value="1"/>
</dbReference>
<dbReference type="EC" id="5.2.1.8" evidence="10"/>
<dbReference type="PANTHER" id="PTHR23333">
    <property type="entry name" value="UBX DOMAIN CONTAINING PROTEIN"/>
    <property type="match status" value="1"/>
</dbReference>
<evidence type="ECO:0000313" key="16">
    <source>
        <dbReference type="Proteomes" id="UP000886611"/>
    </source>
</evidence>
<evidence type="ECO:0000256" key="3">
    <source>
        <dbReference type="ARBA" id="ARBA00004300"/>
    </source>
</evidence>
<evidence type="ECO:0000256" key="11">
    <source>
        <dbReference type="SAM" id="Phobius"/>
    </source>
</evidence>
<sequence>MADHEDAVREFVAVTNVDEERARFFLESAGWDLQLAIASFFEDGADDDIVTLPQPEPIAVPRPTVPRFYAGGSERSGQQIVGPPKKKSSNELVDDLFKGAREHGAVPVEKASKGPGESSRARPFAGGGYRLGAAPEEQSAYVAGERRSSDSSQDVHVVLKLWKSGFSLDEGELRSYSDPENAQFLESIRRGEIPAELRRLSRGGQVNLDMEDHRDEEFSKPKIAFKAFAGEGQKLGSATPQVIGSVSGAQQADNEARASSSIILSDSEPTTNIQIRLADGGRLVQKFNHSHRIQDIRQFIVGARPAMAAVEFVMMTTFPNKELTDENLTLKEANLLNAVICYHVPYTALNMFLGGNQKERDSATAYRMAVEMFGTLAGCVIQGQIVGVYHAKTAQKCSEQNFTVFNSSSTLAESVIAMMAQGNFALFSTHAAGLGHSFQHLVVIMLVAATLSVPIWQLLLGRFGKKTILFVGLSCYIPVLAIIAASKSSFILFAILGSLAGASLASLYLIPWSMLPDVIDDFKVKNPNCMDLEPIFYSCYVFFNKFGGGIAQGSSNLILHFAGYKPGACVQEARVVTSLKILFAPIPIGLLLLGLLMFYFYPINEERRKELKAQLEQIRTFPKKGQTCVVHYVGCLTDGRKFDSSRDRGKPFKFKIGRQEVIRGWDEGVAQMSVGQRAKLTCTPDFAYGAKGHPGIIPSNATLIFDVELLKLE</sequence>
<keyword evidence="16" id="KW-1185">Reference proteome</keyword>
<dbReference type="GO" id="GO:0016020">
    <property type="term" value="C:membrane"/>
    <property type="evidence" value="ECO:0007669"/>
    <property type="project" value="UniProtKB-SubCell"/>
</dbReference>
<organism evidence="15 16">
    <name type="scientific">Polypterus senegalus</name>
    <name type="common">Senegal bichir</name>
    <dbReference type="NCBI Taxonomy" id="55291"/>
    <lineage>
        <taxon>Eukaryota</taxon>
        <taxon>Metazoa</taxon>
        <taxon>Chordata</taxon>
        <taxon>Craniata</taxon>
        <taxon>Vertebrata</taxon>
        <taxon>Euteleostomi</taxon>
        <taxon>Actinopterygii</taxon>
        <taxon>Polypteriformes</taxon>
        <taxon>Polypteridae</taxon>
        <taxon>Polypterus</taxon>
    </lineage>
</organism>
<keyword evidence="11" id="KW-0472">Membrane</keyword>
<evidence type="ECO:0000259" key="12">
    <source>
        <dbReference type="PROSITE" id="PS50033"/>
    </source>
</evidence>
<dbReference type="InterPro" id="IPR036241">
    <property type="entry name" value="NSFL1C_SEP_dom_sf"/>
</dbReference>
<feature type="transmembrane region" description="Helical" evidence="11">
    <location>
        <begin position="467"/>
        <end position="484"/>
    </location>
</feature>
<dbReference type="PANTHER" id="PTHR23333:SF24">
    <property type="entry name" value="NSFL1 COFACTOR P47"/>
    <property type="match status" value="1"/>
</dbReference>
<feature type="domain" description="SEP" evidence="14">
    <location>
        <begin position="154"/>
        <end position="219"/>
    </location>
</feature>
<dbReference type="PROSITE" id="PS51399">
    <property type="entry name" value="SEP"/>
    <property type="match status" value="1"/>
</dbReference>
<evidence type="ECO:0000256" key="9">
    <source>
        <dbReference type="ARBA" id="ARBA00023242"/>
    </source>
</evidence>
<dbReference type="GO" id="GO:0007030">
    <property type="term" value="P:Golgi organization"/>
    <property type="evidence" value="ECO:0007669"/>
    <property type="project" value="TreeGrafter"/>
</dbReference>
<dbReference type="Pfam" id="PF00254">
    <property type="entry name" value="FKBP_C"/>
    <property type="match status" value="1"/>
</dbReference>
<evidence type="ECO:0000256" key="6">
    <source>
        <dbReference type="ARBA" id="ARBA00023034"/>
    </source>
</evidence>
<comment type="catalytic activity">
    <reaction evidence="10">
        <text>[protein]-peptidylproline (omega=180) = [protein]-peptidylproline (omega=0)</text>
        <dbReference type="Rhea" id="RHEA:16237"/>
        <dbReference type="Rhea" id="RHEA-COMP:10747"/>
        <dbReference type="Rhea" id="RHEA-COMP:10748"/>
        <dbReference type="ChEBI" id="CHEBI:83833"/>
        <dbReference type="ChEBI" id="CHEBI:83834"/>
        <dbReference type="EC" id="5.2.1.8"/>
    </reaction>
</comment>
<dbReference type="FunFam" id="3.10.20.90:FF:000093">
    <property type="entry name" value="NSFL1 (P97) cofactor (P47)"/>
    <property type="match status" value="1"/>
</dbReference>
<evidence type="ECO:0000259" key="14">
    <source>
        <dbReference type="PROSITE" id="PS51399"/>
    </source>
</evidence>
<dbReference type="SUPFAM" id="SSF102848">
    <property type="entry name" value="NSFL1 (p97 ATPase) cofactor p47, SEP domain"/>
    <property type="match status" value="1"/>
</dbReference>
<dbReference type="Gene3D" id="1.10.8.10">
    <property type="entry name" value="DNA helicase RuvA subunit, C-terminal domain"/>
    <property type="match status" value="1"/>
</dbReference>
<keyword evidence="11" id="KW-1133">Transmembrane helix</keyword>
<evidence type="ECO:0000313" key="15">
    <source>
        <dbReference type="EMBL" id="KAG2464337.1"/>
    </source>
</evidence>
<dbReference type="Gene3D" id="3.30.420.210">
    <property type="entry name" value="SEP domain"/>
    <property type="match status" value="1"/>
</dbReference>
<comment type="caution">
    <text evidence="15">The sequence shown here is derived from an EMBL/GenBank/DDBJ whole genome shotgun (WGS) entry which is preliminary data.</text>
</comment>
<dbReference type="FunFam" id="1.10.8.10:FF:000020">
    <property type="entry name" value="NSFL1 (p97) cofactor (p47)"/>
    <property type="match status" value="1"/>
</dbReference>
<dbReference type="GO" id="GO:0000045">
    <property type="term" value="P:autophagosome assembly"/>
    <property type="evidence" value="ECO:0007669"/>
    <property type="project" value="TreeGrafter"/>
</dbReference>
<dbReference type="CDD" id="cd14348">
    <property type="entry name" value="UBA_p47"/>
    <property type="match status" value="1"/>
</dbReference>
<dbReference type="GO" id="GO:0043130">
    <property type="term" value="F:ubiquitin binding"/>
    <property type="evidence" value="ECO:0007669"/>
    <property type="project" value="TreeGrafter"/>
</dbReference>
<evidence type="ECO:0000256" key="10">
    <source>
        <dbReference type="PROSITE-ProRule" id="PRU00277"/>
    </source>
</evidence>